<dbReference type="EMBL" id="JABSTR010000011">
    <property type="protein sequence ID" value="KAH9381734.1"/>
    <property type="molecule type" value="Genomic_DNA"/>
</dbReference>
<feature type="region of interest" description="Disordered" evidence="1">
    <location>
        <begin position="165"/>
        <end position="239"/>
    </location>
</feature>
<protein>
    <submittedName>
        <fullName evidence="2">Uncharacterized protein</fullName>
    </submittedName>
</protein>
<dbReference type="Proteomes" id="UP000821853">
    <property type="component" value="Chromosome 9"/>
</dbReference>
<evidence type="ECO:0000256" key="1">
    <source>
        <dbReference type="SAM" id="MobiDB-lite"/>
    </source>
</evidence>
<reference evidence="2 3" key="1">
    <citation type="journal article" date="2020" name="Cell">
        <title>Large-Scale Comparative Analyses of Tick Genomes Elucidate Their Genetic Diversity and Vector Capacities.</title>
        <authorList>
            <consortium name="Tick Genome and Microbiome Consortium (TIGMIC)"/>
            <person name="Jia N."/>
            <person name="Wang J."/>
            <person name="Shi W."/>
            <person name="Du L."/>
            <person name="Sun Y."/>
            <person name="Zhan W."/>
            <person name="Jiang J.F."/>
            <person name="Wang Q."/>
            <person name="Zhang B."/>
            <person name="Ji P."/>
            <person name="Bell-Sakyi L."/>
            <person name="Cui X.M."/>
            <person name="Yuan T.T."/>
            <person name="Jiang B.G."/>
            <person name="Yang W.F."/>
            <person name="Lam T.T."/>
            <person name="Chang Q.C."/>
            <person name="Ding S.J."/>
            <person name="Wang X.J."/>
            <person name="Zhu J.G."/>
            <person name="Ruan X.D."/>
            <person name="Zhao L."/>
            <person name="Wei J.T."/>
            <person name="Ye R.Z."/>
            <person name="Que T.C."/>
            <person name="Du C.H."/>
            <person name="Zhou Y.H."/>
            <person name="Cheng J.X."/>
            <person name="Dai P.F."/>
            <person name="Guo W.B."/>
            <person name="Han X.H."/>
            <person name="Huang E.J."/>
            <person name="Li L.F."/>
            <person name="Wei W."/>
            <person name="Gao Y.C."/>
            <person name="Liu J.Z."/>
            <person name="Shao H.Z."/>
            <person name="Wang X."/>
            <person name="Wang C.C."/>
            <person name="Yang T.C."/>
            <person name="Huo Q.B."/>
            <person name="Li W."/>
            <person name="Chen H.Y."/>
            <person name="Chen S.E."/>
            <person name="Zhou L.G."/>
            <person name="Ni X.B."/>
            <person name="Tian J.H."/>
            <person name="Sheng Y."/>
            <person name="Liu T."/>
            <person name="Pan Y.S."/>
            <person name="Xia L.Y."/>
            <person name="Li J."/>
            <person name="Zhao F."/>
            <person name="Cao W.C."/>
        </authorList>
    </citation>
    <scope>NUCLEOTIDE SEQUENCE [LARGE SCALE GENOMIC DNA]</scope>
    <source>
        <strain evidence="2">HaeL-2018</strain>
    </source>
</reference>
<evidence type="ECO:0000313" key="2">
    <source>
        <dbReference type="EMBL" id="KAH9381734.1"/>
    </source>
</evidence>
<evidence type="ECO:0000313" key="3">
    <source>
        <dbReference type="Proteomes" id="UP000821853"/>
    </source>
</evidence>
<feature type="compositionally biased region" description="Polar residues" evidence="1">
    <location>
        <begin position="120"/>
        <end position="150"/>
    </location>
</feature>
<dbReference type="VEuPathDB" id="VectorBase:HLOH_054486"/>
<accession>A0A9J6GT88</accession>
<feature type="compositionally biased region" description="Polar residues" evidence="1">
    <location>
        <begin position="1"/>
        <end position="11"/>
    </location>
</feature>
<feature type="compositionally biased region" description="Polar residues" evidence="1">
    <location>
        <begin position="175"/>
        <end position="194"/>
    </location>
</feature>
<sequence>MPYQATVTHSENLPPKSPGSSASDAAQSLQEDDDCPPLVVRINNKLGAPNPYTHRHRGPPRALPFHTTTSTHLKTAPRTANTPSMTDSWQRPDSSAHSNDRANKGKDCLPSGTTRRHQNNWKSPFRSSCSSSGTKLPTSSPNPSRASRQQGDAIPALHDHRYRSQAAASPKLTEPPSSKKTSGGSNGQTGTDSPQGIPVLCSGMTADQRHRSWASSLPSKTEAYASSRYQDEGSDDDAPVMVCDTTTDLVPFPEWWRSAGKALGPHGPPAWWR</sequence>
<keyword evidence="3" id="KW-1185">Reference proteome</keyword>
<comment type="caution">
    <text evidence="2">The sequence shown here is derived from an EMBL/GenBank/DDBJ whole genome shotgun (WGS) entry which is preliminary data.</text>
</comment>
<feature type="compositionally biased region" description="Polar residues" evidence="1">
    <location>
        <begin position="18"/>
        <end position="29"/>
    </location>
</feature>
<proteinExistence type="predicted"/>
<feature type="region of interest" description="Disordered" evidence="1">
    <location>
        <begin position="1"/>
        <end position="151"/>
    </location>
</feature>
<gene>
    <name evidence="2" type="ORF">HPB48_010553</name>
</gene>
<organism evidence="2 3">
    <name type="scientific">Haemaphysalis longicornis</name>
    <name type="common">Bush tick</name>
    <dbReference type="NCBI Taxonomy" id="44386"/>
    <lineage>
        <taxon>Eukaryota</taxon>
        <taxon>Metazoa</taxon>
        <taxon>Ecdysozoa</taxon>
        <taxon>Arthropoda</taxon>
        <taxon>Chelicerata</taxon>
        <taxon>Arachnida</taxon>
        <taxon>Acari</taxon>
        <taxon>Parasitiformes</taxon>
        <taxon>Ixodida</taxon>
        <taxon>Ixodoidea</taxon>
        <taxon>Ixodidae</taxon>
        <taxon>Haemaphysalinae</taxon>
        <taxon>Haemaphysalis</taxon>
    </lineage>
</organism>
<name>A0A9J6GT88_HAELO</name>
<feature type="compositionally biased region" description="Basic and acidic residues" evidence="1">
    <location>
        <begin position="98"/>
        <end position="107"/>
    </location>
</feature>
<dbReference type="AlphaFoldDB" id="A0A9J6GT88"/>
<feature type="compositionally biased region" description="Polar residues" evidence="1">
    <location>
        <begin position="66"/>
        <end position="97"/>
    </location>
</feature>